<keyword evidence="1" id="KW-0175">Coiled coil</keyword>
<protein>
    <recommendedName>
        <fullName evidence="3">Rabenosyn Rab binding domain-containing protein</fullName>
    </recommendedName>
</protein>
<keyword evidence="5" id="KW-1185">Reference proteome</keyword>
<reference evidence="4 5" key="1">
    <citation type="journal article" date="2016" name="Mol. Biol. Evol.">
        <title>Comparative Genomics of Early-Diverging Mushroom-Forming Fungi Provides Insights into the Origins of Lignocellulose Decay Capabilities.</title>
        <authorList>
            <person name="Nagy L.G."/>
            <person name="Riley R."/>
            <person name="Tritt A."/>
            <person name="Adam C."/>
            <person name="Daum C."/>
            <person name="Floudas D."/>
            <person name="Sun H."/>
            <person name="Yadav J.S."/>
            <person name="Pangilinan J."/>
            <person name="Larsson K.H."/>
            <person name="Matsuura K."/>
            <person name="Barry K."/>
            <person name="Labutti K."/>
            <person name="Kuo R."/>
            <person name="Ohm R.A."/>
            <person name="Bhattacharya S.S."/>
            <person name="Shirouzu T."/>
            <person name="Yoshinaga Y."/>
            <person name="Martin F.M."/>
            <person name="Grigoriev I.V."/>
            <person name="Hibbett D.S."/>
        </authorList>
    </citation>
    <scope>NUCLEOTIDE SEQUENCE [LARGE SCALE GENOMIC DNA]</scope>
    <source>
        <strain evidence="4 5">HHB12733</strain>
    </source>
</reference>
<feature type="region of interest" description="Disordered" evidence="2">
    <location>
        <begin position="28"/>
        <end position="49"/>
    </location>
</feature>
<evidence type="ECO:0000256" key="1">
    <source>
        <dbReference type="SAM" id="Coils"/>
    </source>
</evidence>
<dbReference type="InterPro" id="IPR021565">
    <property type="entry name" value="Rbsn_Rab-bd"/>
</dbReference>
<gene>
    <name evidence="4" type="ORF">CALCODRAFT_439309</name>
</gene>
<dbReference type="EMBL" id="KV424024">
    <property type="protein sequence ID" value="KZT53975.1"/>
    <property type="molecule type" value="Genomic_DNA"/>
</dbReference>
<dbReference type="Pfam" id="PF11464">
    <property type="entry name" value="Rbsn"/>
    <property type="match status" value="1"/>
</dbReference>
<feature type="region of interest" description="Disordered" evidence="2">
    <location>
        <begin position="167"/>
        <end position="202"/>
    </location>
</feature>
<dbReference type="SUPFAM" id="SSF140125">
    <property type="entry name" value="Rabenosyn-5 Rab-binding domain-like"/>
    <property type="match status" value="1"/>
</dbReference>
<feature type="coiled-coil region" evidence="1">
    <location>
        <begin position="229"/>
        <end position="256"/>
    </location>
</feature>
<dbReference type="InParanoid" id="A0A165E2K7"/>
<dbReference type="InterPro" id="IPR036531">
    <property type="entry name" value="Rbsn_Rab-bd_sf"/>
</dbReference>
<organism evidence="4 5">
    <name type="scientific">Calocera cornea HHB12733</name>
    <dbReference type="NCBI Taxonomy" id="1353952"/>
    <lineage>
        <taxon>Eukaryota</taxon>
        <taxon>Fungi</taxon>
        <taxon>Dikarya</taxon>
        <taxon>Basidiomycota</taxon>
        <taxon>Agaricomycotina</taxon>
        <taxon>Dacrymycetes</taxon>
        <taxon>Dacrymycetales</taxon>
        <taxon>Dacrymycetaceae</taxon>
        <taxon>Calocera</taxon>
    </lineage>
</organism>
<accession>A0A165E2K7</accession>
<evidence type="ECO:0000256" key="2">
    <source>
        <dbReference type="SAM" id="MobiDB-lite"/>
    </source>
</evidence>
<evidence type="ECO:0000259" key="3">
    <source>
        <dbReference type="Pfam" id="PF11464"/>
    </source>
</evidence>
<feature type="non-terminal residue" evidence="4">
    <location>
        <position position="1"/>
    </location>
</feature>
<dbReference type="OrthoDB" id="166134at2759"/>
<name>A0A165E2K7_9BASI</name>
<dbReference type="Proteomes" id="UP000076842">
    <property type="component" value="Unassembled WGS sequence"/>
</dbReference>
<feature type="compositionally biased region" description="Gly residues" evidence="2">
    <location>
        <begin position="31"/>
        <end position="42"/>
    </location>
</feature>
<dbReference type="AlphaFoldDB" id="A0A165E2K7"/>
<proteinExistence type="predicted"/>
<dbReference type="Gene3D" id="4.10.860.20">
    <property type="entry name" value="Rabenosyn, Rab binding domain"/>
    <property type="match status" value="1"/>
</dbReference>
<evidence type="ECO:0000313" key="5">
    <source>
        <dbReference type="Proteomes" id="UP000076842"/>
    </source>
</evidence>
<feature type="domain" description="Rabenosyn Rab binding" evidence="3">
    <location>
        <begin position="212"/>
        <end position="252"/>
    </location>
</feature>
<dbReference type="STRING" id="1353952.A0A165E2K7"/>
<evidence type="ECO:0000313" key="4">
    <source>
        <dbReference type="EMBL" id="KZT53975.1"/>
    </source>
</evidence>
<sequence length="259" mass="28681">CSVLVAADWRTGRVWDVREGIAYGVARRDSAGGGGNGNGNGNGKAEEEKGVRVCRECREKVMRIQYVLEKSRLPPITRLYNVLMQLEKELLDLMPIYQEQYLEIPSPPTAAALAPAQETRKLILDTFADYDKIAGRILGLPCTKGGEEERVQRAVWMRSRALLQKEMGGLPLPTSHRKSKSRGGSLPGSGHDSPVSLSLPDPDAELAHRLQPLLEQEALLDQYVAEATAARKFEDARALRQSLEEIREEVGRLVRQANA</sequence>